<organism evidence="2 3">
    <name type="scientific">Chlamydomonas eustigma</name>
    <dbReference type="NCBI Taxonomy" id="1157962"/>
    <lineage>
        <taxon>Eukaryota</taxon>
        <taxon>Viridiplantae</taxon>
        <taxon>Chlorophyta</taxon>
        <taxon>core chlorophytes</taxon>
        <taxon>Chlorophyceae</taxon>
        <taxon>CS clade</taxon>
        <taxon>Chlamydomonadales</taxon>
        <taxon>Chlamydomonadaceae</taxon>
        <taxon>Chlamydomonas</taxon>
    </lineage>
</organism>
<protein>
    <recommendedName>
        <fullName evidence="4">F-box domain-containing protein</fullName>
    </recommendedName>
</protein>
<evidence type="ECO:0008006" key="4">
    <source>
        <dbReference type="Google" id="ProtNLM"/>
    </source>
</evidence>
<reference evidence="2 3" key="1">
    <citation type="submission" date="2017-08" db="EMBL/GenBank/DDBJ databases">
        <title>Acidophilic green algal genome provides insights into adaptation to an acidic environment.</title>
        <authorList>
            <person name="Hirooka S."/>
            <person name="Hirose Y."/>
            <person name="Kanesaki Y."/>
            <person name="Higuchi S."/>
            <person name="Fujiwara T."/>
            <person name="Onuma R."/>
            <person name="Era A."/>
            <person name="Ohbayashi R."/>
            <person name="Uzuka A."/>
            <person name="Nozaki H."/>
            <person name="Yoshikawa H."/>
            <person name="Miyagishima S.Y."/>
        </authorList>
    </citation>
    <scope>NUCLEOTIDE SEQUENCE [LARGE SCALE GENOMIC DNA]</scope>
    <source>
        <strain evidence="2 3">NIES-2499</strain>
    </source>
</reference>
<dbReference type="PANTHER" id="PTHR47186">
    <property type="entry name" value="LEUCINE-RICH REPEAT-CONTAINING PROTEIN 57"/>
    <property type="match status" value="1"/>
</dbReference>
<evidence type="ECO:0000313" key="2">
    <source>
        <dbReference type="EMBL" id="GAX72829.1"/>
    </source>
</evidence>
<name>A0A250WQ57_9CHLO</name>
<dbReference type="Gene3D" id="3.80.10.10">
    <property type="entry name" value="Ribonuclease Inhibitor"/>
    <property type="match status" value="2"/>
</dbReference>
<comment type="subcellular location">
    <subcellularLocation>
        <location evidence="1">Cytoplasm</location>
        <location evidence="1">Cytoskeleton</location>
        <location evidence="1">Cilium axoneme</location>
    </subcellularLocation>
</comment>
<comment type="caution">
    <text evidence="2">The sequence shown here is derived from an EMBL/GenBank/DDBJ whole genome shotgun (WGS) entry which is preliminary data.</text>
</comment>
<dbReference type="AlphaFoldDB" id="A0A250WQ57"/>
<sequence length="886" mass="95880">MQLLNMDLMKNGGLLLSSDVLTMISDLVHESSYPTLFRVCKAWNVSLKQHFFCLQPAVFSGLCRNTFGRVTHLSAPLQRSKFDGALMSFVLLGDDACEDWFPELQIVDLRGQTLSSQIVLVIKRTPYLLALNLSCCNVNLHAVGDLLTNLHSLKHLGIADLHLQRNGISTVELEAEKFRIFSTLIKLASLQSLHMDIGLPSQGAAPLLTLSGHALNSLSGLSSLQILSIHGQHLNHDDLGSLGQLSQLKSLSMDWWVGEPYRASLAPALNAENPGLSYSRFSWMHLMRLTELTSLRVLTYTYRDRMGHTHSSEFDTMTVAPLSKLRRLALPGCFSLSLVLSISKLGGSLQELDLSYAWPHVSPHAVVQVCSKLPCLSALDVSHAQWANPFRQFTSPGDIVMSGLQVFCPQLLTLRMLGVHTHGTGLCEGPLPGGPPGLPGLKELAVDGGLLLRSRVRELGLLTDLRRLTLNNVSSEEFLAATRVGAYLTMSNLTALSALRILAPHSQYLGREVGALLVPGPPIFIEDLDDVPIPEEGEPVEDGWVPIEHLPVPATNALQSGPVPLSDASTVLQENAGPSTSSSIHSLSHEPHLQFASMLPLLQTLVITSLQSEGHCLRHLTGLAALRVLHLGGCFDFTQGGLASLKTLHLPSLQSLQIMTCSFENSLVEVPGSSSIESVDCPHIRLRCSQGLRQLLATLATTGPVLEHLEIGDCAFLTEEVLREAVQALPQLRHLVMHGQTSLGQDACKRALQLSASSGELRSFASWPLGAHVQRLKGQLPVPGAGGRSEETGACSMGMRRWPKETWHGAAEGTRSPASLVPASEQVLLGRHSRCQQRTTVNIPGELFFAGYPFVMMPKAGPASSGGFLLTRLGDILVPHPVPEAA</sequence>
<dbReference type="STRING" id="1157962.A0A250WQ57"/>
<keyword evidence="3" id="KW-1185">Reference proteome</keyword>
<dbReference type="PANTHER" id="PTHR47186:SF63">
    <property type="entry name" value="C-JID DOMAIN-CONTAINING PROTEIN"/>
    <property type="match status" value="1"/>
</dbReference>
<dbReference type="GO" id="GO:0005930">
    <property type="term" value="C:axoneme"/>
    <property type="evidence" value="ECO:0007669"/>
    <property type="project" value="UniProtKB-SubCell"/>
</dbReference>
<evidence type="ECO:0000256" key="1">
    <source>
        <dbReference type="ARBA" id="ARBA00004430"/>
    </source>
</evidence>
<evidence type="ECO:0000313" key="3">
    <source>
        <dbReference type="Proteomes" id="UP000232323"/>
    </source>
</evidence>
<dbReference type="SUPFAM" id="SSF52058">
    <property type="entry name" value="L domain-like"/>
    <property type="match status" value="1"/>
</dbReference>
<dbReference type="InterPro" id="IPR032675">
    <property type="entry name" value="LRR_dom_sf"/>
</dbReference>
<dbReference type="EMBL" id="BEGY01000001">
    <property type="protein sequence ID" value="GAX72829.1"/>
    <property type="molecule type" value="Genomic_DNA"/>
</dbReference>
<accession>A0A250WQ57</accession>
<proteinExistence type="predicted"/>
<gene>
    <name evidence="2" type="ORF">CEUSTIGMA_g284.t1</name>
</gene>
<dbReference type="Proteomes" id="UP000232323">
    <property type="component" value="Unassembled WGS sequence"/>
</dbReference>